<dbReference type="SUPFAM" id="SSF82866">
    <property type="entry name" value="Multidrug efflux transporter AcrB transmembrane domain"/>
    <property type="match status" value="2"/>
</dbReference>
<gene>
    <name evidence="9" type="ORF">GQ61_07050</name>
</gene>
<feature type="transmembrane region" description="Helical" evidence="8">
    <location>
        <begin position="488"/>
        <end position="508"/>
    </location>
</feature>
<dbReference type="GO" id="GO:0042910">
    <property type="term" value="F:xenobiotic transmembrane transporter activity"/>
    <property type="evidence" value="ECO:0007669"/>
    <property type="project" value="TreeGrafter"/>
</dbReference>
<keyword evidence="6 8" id="KW-1133">Transmembrane helix</keyword>
<protein>
    <submittedName>
        <fullName evidence="9">Cation transporter</fullName>
    </submittedName>
</protein>
<comment type="similarity">
    <text evidence="2">Belongs to the resistance-nodulation-cell division (RND) (TC 2.A.6) family.</text>
</comment>
<dbReference type="RefSeq" id="WP_085784610.1">
    <property type="nucleotide sequence ID" value="NZ_CP008743.1"/>
</dbReference>
<feature type="transmembrane region" description="Helical" evidence="8">
    <location>
        <begin position="1014"/>
        <end position="1040"/>
    </location>
</feature>
<dbReference type="Proteomes" id="UP000237351">
    <property type="component" value="Chromosome"/>
</dbReference>
<proteinExistence type="inferred from homology"/>
<evidence type="ECO:0000313" key="9">
    <source>
        <dbReference type="EMBL" id="ARN85087.1"/>
    </source>
</evidence>
<dbReference type="AlphaFoldDB" id="A0A1W6N5F3"/>
<dbReference type="Gene3D" id="1.20.1640.10">
    <property type="entry name" value="Multidrug efflux transporter AcrB transmembrane domain"/>
    <property type="match status" value="2"/>
</dbReference>
<feature type="transmembrane region" description="Helical" evidence="8">
    <location>
        <begin position="928"/>
        <end position="952"/>
    </location>
</feature>
<dbReference type="SUPFAM" id="SSF82714">
    <property type="entry name" value="Multidrug efflux transporter AcrB TolC docking domain, DN and DC subdomains"/>
    <property type="match status" value="2"/>
</dbReference>
<dbReference type="InterPro" id="IPR027463">
    <property type="entry name" value="AcrB_DN_DC_subdom"/>
</dbReference>
<feature type="transmembrane region" description="Helical" evidence="8">
    <location>
        <begin position="368"/>
        <end position="387"/>
    </location>
</feature>
<feature type="transmembrane region" description="Helical" evidence="8">
    <location>
        <begin position="541"/>
        <end position="558"/>
    </location>
</feature>
<evidence type="ECO:0000256" key="4">
    <source>
        <dbReference type="ARBA" id="ARBA00022475"/>
    </source>
</evidence>
<keyword evidence="4" id="KW-1003">Cell membrane</keyword>
<keyword evidence="3" id="KW-0813">Transport</keyword>
<dbReference type="PANTHER" id="PTHR32063:SF19">
    <property type="entry name" value="CATION EFFLUX SYSTEM PROTEIN CUSA"/>
    <property type="match status" value="1"/>
</dbReference>
<feature type="transmembrane region" description="Helical" evidence="8">
    <location>
        <begin position="393"/>
        <end position="417"/>
    </location>
</feature>
<sequence length="1051" mass="116235">MLFLVEHIIEWSIKNRVFILLFSFSLMVWGIYATKNIPIDAIPDLSDVQVIIKTNYPGRSPQVIESQVTYPLTTTMLAVAGVKAVRGFSYFGQSFVYVVFDEKTNLYWARSRVLEYLNQAISKLPSGVRPELGPDATGVGWVYQYALVDRTGQHDLGQLRALQDWFLKFDLRTVPGVAEVATVGGMVKQFQVILDPYQLIALKISPSKVKQAIQNASQESGGSVLEMGEADYMIRGTGYLQSIKDIEEIPIGISKEGVPILLKNIGRVQLGPQVRLGVAELNGEGGTVGGIVVMRFGENALHVIKNVKDKLESLKKSLPSGMEIVTTYDRSKLILRAIDQLKSTLIKECLIVGLVCLIFLLHFRSTLVIVLTLPLGILCAFIIMYYQGINANIMSLSGIAIAIGAMVDAAVVMIENAHKHIEAWRKKHASEKIIFTDHVKLILESTKEVGPPLFSSLLIITVSFLPIFTLQAQEGLLFTPLALTKTYAMAAAAGLSVTLVPVLMIYFVRGNIRSERKNLLNRFFIILYEKAIGQIFKYPKTILLTAFALMTLTAYPLIKSGSEFMPPLKEGDVLYMPSAFPGLSIGKAAQTLQQTDKLIRKIPEVKSVFGKAGRADTSTDPAPLEMFETVVQLKDPKEWRLGMTYEKLIAVLNETVKIPGLVNLWVQPIRNRIDMLSTGLKSQIGIKVSGPDLKVIDSLGKKIESLLKSLPQTVSVYSEPNAQGRYVTIVLNRLQAARYGFNIDEVSAIINNLIGGENIAETVNGLERFPINIRFPRELRDSPQKLKDLPLLTPSGSVINLGRIADIQIISDGPSQIKTENARPSGWIFVDIGGKDPGSYIAKGKEILTKALTLPSGYSLSWAGQYEYMERVVERLILIVPLTLFIIFFLLWVTFKNFIEPLIILISLPFALSGGLWLTYVLGFNLSVAVAAGFIALMGVAAEFGVVMLIYLDHSIENYGKQKKLKNLKDLLSAITEGAVLRVRPKTMTVVVILASLIPIMFEHGTGSEVMQRIAAPMIGGMITAPLFSMIVVPVIYFLWQRRKLFPKLAD</sequence>
<feature type="transmembrane region" description="Helical" evidence="8">
    <location>
        <begin position="983"/>
        <end position="1002"/>
    </location>
</feature>
<name>A0A1W6N5F3_9PROT</name>
<dbReference type="PANTHER" id="PTHR32063">
    <property type="match status" value="1"/>
</dbReference>
<evidence type="ECO:0000256" key="2">
    <source>
        <dbReference type="ARBA" id="ARBA00010942"/>
    </source>
</evidence>
<dbReference type="STRING" id="1414854.GQ61_07050"/>
<accession>A0A1W6N5F3</accession>
<dbReference type="PRINTS" id="PR00702">
    <property type="entry name" value="ACRIFLAVINRP"/>
</dbReference>
<dbReference type="NCBIfam" id="TIGR00914">
    <property type="entry name" value="2A0601"/>
    <property type="match status" value="1"/>
</dbReference>
<comment type="subcellular location">
    <subcellularLocation>
        <location evidence="1">Cell membrane</location>
        <topology evidence="1">Multi-pass membrane protein</topology>
    </subcellularLocation>
</comment>
<dbReference type="KEGG" id="naf:GQ61_07050"/>
<feature type="transmembrane region" description="Helical" evidence="8">
    <location>
        <begin position="344"/>
        <end position="361"/>
    </location>
</feature>
<evidence type="ECO:0000313" key="10">
    <source>
        <dbReference type="Proteomes" id="UP000237351"/>
    </source>
</evidence>
<keyword evidence="10" id="KW-1185">Reference proteome</keyword>
<feature type="transmembrane region" description="Helical" evidence="8">
    <location>
        <begin position="876"/>
        <end position="895"/>
    </location>
</feature>
<dbReference type="Gene3D" id="3.30.2090.10">
    <property type="entry name" value="Multidrug efflux transporter AcrB TolC docking domain, DN and DC subdomains"/>
    <property type="match status" value="2"/>
</dbReference>
<dbReference type="Gene3D" id="3.30.70.1320">
    <property type="entry name" value="Multidrug efflux transporter AcrB pore domain like"/>
    <property type="match status" value="1"/>
</dbReference>
<dbReference type="EMBL" id="CP008743">
    <property type="protein sequence ID" value="ARN85087.1"/>
    <property type="molecule type" value="Genomic_DNA"/>
</dbReference>
<dbReference type="Gene3D" id="3.30.70.1440">
    <property type="entry name" value="Multidrug efflux transporter AcrB pore domain"/>
    <property type="match status" value="1"/>
</dbReference>
<dbReference type="GO" id="GO:0008324">
    <property type="term" value="F:monoatomic cation transmembrane transporter activity"/>
    <property type="evidence" value="ECO:0007669"/>
    <property type="project" value="InterPro"/>
</dbReference>
<dbReference type="GO" id="GO:0005886">
    <property type="term" value="C:plasma membrane"/>
    <property type="evidence" value="ECO:0007669"/>
    <property type="project" value="UniProtKB-SubCell"/>
</dbReference>
<dbReference type="InterPro" id="IPR001036">
    <property type="entry name" value="Acrflvin-R"/>
</dbReference>
<reference evidence="9 10" key="1">
    <citation type="submission" date="2014-06" db="EMBL/GenBank/DDBJ databases">
        <title>The genome of the endonuclear symbiont Nucleicultrix amoebiphila.</title>
        <authorList>
            <person name="Schulz F."/>
            <person name="Horn M."/>
        </authorList>
    </citation>
    <scope>NUCLEOTIDE SEQUENCE [LARGE SCALE GENOMIC DNA]</scope>
    <source>
        <strain evidence="9 10">FS5</strain>
    </source>
</reference>
<evidence type="ECO:0000256" key="3">
    <source>
        <dbReference type="ARBA" id="ARBA00022448"/>
    </source>
</evidence>
<evidence type="ECO:0000256" key="6">
    <source>
        <dbReference type="ARBA" id="ARBA00022989"/>
    </source>
</evidence>
<evidence type="ECO:0000256" key="1">
    <source>
        <dbReference type="ARBA" id="ARBA00004651"/>
    </source>
</evidence>
<feature type="transmembrane region" description="Helical" evidence="8">
    <location>
        <begin position="449"/>
        <end position="468"/>
    </location>
</feature>
<dbReference type="OrthoDB" id="9758757at2"/>
<feature type="transmembrane region" description="Helical" evidence="8">
    <location>
        <begin position="902"/>
        <end position="922"/>
    </location>
</feature>
<dbReference type="Pfam" id="PF00873">
    <property type="entry name" value="ACR_tran"/>
    <property type="match status" value="1"/>
</dbReference>
<keyword evidence="5 8" id="KW-0812">Transmembrane</keyword>
<evidence type="ECO:0000256" key="5">
    <source>
        <dbReference type="ARBA" id="ARBA00022692"/>
    </source>
</evidence>
<keyword evidence="7 8" id="KW-0472">Membrane</keyword>
<dbReference type="InterPro" id="IPR004763">
    <property type="entry name" value="CusA-like"/>
</dbReference>
<dbReference type="SUPFAM" id="SSF82693">
    <property type="entry name" value="Multidrug efflux transporter AcrB pore domain, PN1, PN2, PC1 and PC2 subdomains"/>
    <property type="match status" value="2"/>
</dbReference>
<dbReference type="Gene3D" id="3.30.70.1430">
    <property type="entry name" value="Multidrug efflux transporter AcrB pore domain"/>
    <property type="match status" value="2"/>
</dbReference>
<evidence type="ECO:0000256" key="7">
    <source>
        <dbReference type="ARBA" id="ARBA00023136"/>
    </source>
</evidence>
<evidence type="ECO:0000256" key="8">
    <source>
        <dbReference type="SAM" id="Phobius"/>
    </source>
</evidence>
<organism evidence="9 10">
    <name type="scientific">Candidatus Nucleicultrix amoebiphila FS5</name>
    <dbReference type="NCBI Taxonomy" id="1414854"/>
    <lineage>
        <taxon>Bacteria</taxon>
        <taxon>Pseudomonadati</taxon>
        <taxon>Pseudomonadota</taxon>
        <taxon>Alphaproteobacteria</taxon>
        <taxon>Holosporales</taxon>
        <taxon>Candidatus Nucleicultricaceae</taxon>
        <taxon>Candidatus Nucleicultrix</taxon>
    </lineage>
</organism>